<dbReference type="RefSeq" id="XP_011134669.1">
    <property type="nucleotide sequence ID" value="XM_011136367.1"/>
</dbReference>
<feature type="compositionally biased region" description="Basic and acidic residues" evidence="1">
    <location>
        <begin position="22"/>
        <end position="56"/>
    </location>
</feature>
<dbReference type="GeneID" id="22916218"/>
<name>A0A023AXD0_GRENI</name>
<dbReference type="VEuPathDB" id="CryptoDB:GNI_188340"/>
<evidence type="ECO:0000313" key="4">
    <source>
        <dbReference type="Proteomes" id="UP000019763"/>
    </source>
</evidence>
<dbReference type="InterPro" id="IPR005135">
    <property type="entry name" value="Endo/exonuclease/phosphatase"/>
</dbReference>
<feature type="non-terminal residue" evidence="3">
    <location>
        <position position="476"/>
    </location>
</feature>
<dbReference type="OrthoDB" id="7555192at2759"/>
<dbReference type="GO" id="GO:0004519">
    <property type="term" value="F:endonuclease activity"/>
    <property type="evidence" value="ECO:0007669"/>
    <property type="project" value="UniProtKB-KW"/>
</dbReference>
<organism evidence="3 4">
    <name type="scientific">Gregarina niphandrodes</name>
    <name type="common">Septate eugregarine</name>
    <dbReference type="NCBI Taxonomy" id="110365"/>
    <lineage>
        <taxon>Eukaryota</taxon>
        <taxon>Sar</taxon>
        <taxon>Alveolata</taxon>
        <taxon>Apicomplexa</taxon>
        <taxon>Conoidasida</taxon>
        <taxon>Gregarinasina</taxon>
        <taxon>Eugregarinorida</taxon>
        <taxon>Gregarinidae</taxon>
        <taxon>Gregarina</taxon>
    </lineage>
</organism>
<keyword evidence="3" id="KW-0378">Hydrolase</keyword>
<keyword evidence="3" id="KW-0540">Nuclease</keyword>
<feature type="compositionally biased region" description="Basic and acidic residues" evidence="1">
    <location>
        <begin position="91"/>
        <end position="109"/>
    </location>
</feature>
<sequence length="476" mass="53747">MEEAAKETRDTPNCHLVPVENVCRDTDKNRGTDHDEAPSKSHEPRSPDSGPDETKGRATTTTITGGTNHGCEYTTKGLGVREALGCQEVPGTDHQENDRTDRGRHDKNGHVPQANDHSVAADQHPVGQPVSTITAEADEQEAVDQAAAKQAYPTLRDRTRHKYYQVMTVNVDGFSDKKELQLRNWILYTRPHVVILTETCTNLHRSAYDGRYVTIGIAGAADGVAAMIRQDVQYRITTKTTRIIILEIDDLVTIVGAYGPTEQTADTIKAQFWEYLTNAIKTTKPLLVAGDFNAGHEPTESRTIRGLPNHYRLERLALHHNLIILQTAPTWISKRSKDGKPSRTLDRILISEDTCQAQDNVVHLDWENAPADHAILTVKWTLNQISYHAKRPKAGLITRDADKPTTKAWLKLRNELKERFRKIPVKIHLPIQNQLLWDQYRRCNGQEGLTLMDDEGNDLNPEEARRQLAKMLQDRW</sequence>
<feature type="region of interest" description="Disordered" evidence="1">
    <location>
        <begin position="87"/>
        <end position="116"/>
    </location>
</feature>
<dbReference type="EMBL" id="AFNH02001433">
    <property type="protein sequence ID" value="EZG43098.1"/>
    <property type="molecule type" value="Genomic_DNA"/>
</dbReference>
<evidence type="ECO:0000313" key="3">
    <source>
        <dbReference type="EMBL" id="EZG43098.1"/>
    </source>
</evidence>
<dbReference type="Proteomes" id="UP000019763">
    <property type="component" value="Unassembled WGS sequence"/>
</dbReference>
<accession>A0A023AXD0</accession>
<feature type="domain" description="Endonuclease/exonuclease/phosphatase" evidence="2">
    <location>
        <begin position="167"/>
        <end position="360"/>
    </location>
</feature>
<feature type="compositionally biased region" description="Low complexity" evidence="1">
    <location>
        <begin position="57"/>
        <end position="70"/>
    </location>
</feature>
<evidence type="ECO:0000256" key="1">
    <source>
        <dbReference type="SAM" id="MobiDB-lite"/>
    </source>
</evidence>
<keyword evidence="3" id="KW-0255">Endonuclease</keyword>
<dbReference type="SUPFAM" id="SSF56219">
    <property type="entry name" value="DNase I-like"/>
    <property type="match status" value="1"/>
</dbReference>
<proteinExistence type="predicted"/>
<evidence type="ECO:0000259" key="2">
    <source>
        <dbReference type="Pfam" id="PF03372"/>
    </source>
</evidence>
<feature type="region of interest" description="Disordered" evidence="1">
    <location>
        <begin position="1"/>
        <end position="70"/>
    </location>
</feature>
<comment type="caution">
    <text evidence="3">The sequence shown here is derived from an EMBL/GenBank/DDBJ whole genome shotgun (WGS) entry which is preliminary data.</text>
</comment>
<reference evidence="3" key="1">
    <citation type="submission" date="2013-12" db="EMBL/GenBank/DDBJ databases">
        <authorList>
            <person name="Omoto C.K."/>
            <person name="Sibley D."/>
            <person name="Venepally P."/>
            <person name="Hadjithomas M."/>
            <person name="Karamycheva S."/>
            <person name="Brunk B."/>
            <person name="Roos D."/>
            <person name="Caler E."/>
            <person name="Lorenzi H."/>
        </authorList>
    </citation>
    <scope>NUCLEOTIDE SEQUENCE</scope>
</reference>
<dbReference type="AlphaFoldDB" id="A0A023AXD0"/>
<dbReference type="InterPro" id="IPR036691">
    <property type="entry name" value="Endo/exonu/phosph_ase_sf"/>
</dbReference>
<gene>
    <name evidence="3" type="ORF">GNI_188340</name>
</gene>
<feature type="compositionally biased region" description="Basic and acidic residues" evidence="1">
    <location>
        <begin position="1"/>
        <end position="12"/>
    </location>
</feature>
<dbReference type="Pfam" id="PF03372">
    <property type="entry name" value="Exo_endo_phos"/>
    <property type="match status" value="1"/>
</dbReference>
<dbReference type="Gene3D" id="3.60.10.10">
    <property type="entry name" value="Endonuclease/exonuclease/phosphatase"/>
    <property type="match status" value="1"/>
</dbReference>
<dbReference type="GO" id="GO:0004527">
    <property type="term" value="F:exonuclease activity"/>
    <property type="evidence" value="ECO:0007669"/>
    <property type="project" value="UniProtKB-KW"/>
</dbReference>
<keyword evidence="4" id="KW-1185">Reference proteome</keyword>
<protein>
    <submittedName>
        <fullName evidence="3">Endonuclease/exonuclease/phosphatase family protein</fullName>
    </submittedName>
</protein>